<gene>
    <name evidence="2" type="ORF">EVAR_60083_1</name>
</gene>
<keyword evidence="3" id="KW-1185">Reference proteome</keyword>
<name>A0A4C1YL18_EUMVA</name>
<evidence type="ECO:0000313" key="2">
    <source>
        <dbReference type="EMBL" id="GBP75770.1"/>
    </source>
</evidence>
<dbReference type="Proteomes" id="UP000299102">
    <property type="component" value="Unassembled WGS sequence"/>
</dbReference>
<accession>A0A4C1YL18</accession>
<comment type="caution">
    <text evidence="2">The sequence shown here is derived from an EMBL/GenBank/DDBJ whole genome shotgun (WGS) entry which is preliminary data.</text>
</comment>
<evidence type="ECO:0000256" key="1">
    <source>
        <dbReference type="SAM" id="MobiDB-lite"/>
    </source>
</evidence>
<organism evidence="2 3">
    <name type="scientific">Eumeta variegata</name>
    <name type="common">Bagworm moth</name>
    <name type="synonym">Eumeta japonica</name>
    <dbReference type="NCBI Taxonomy" id="151549"/>
    <lineage>
        <taxon>Eukaryota</taxon>
        <taxon>Metazoa</taxon>
        <taxon>Ecdysozoa</taxon>
        <taxon>Arthropoda</taxon>
        <taxon>Hexapoda</taxon>
        <taxon>Insecta</taxon>
        <taxon>Pterygota</taxon>
        <taxon>Neoptera</taxon>
        <taxon>Endopterygota</taxon>
        <taxon>Lepidoptera</taxon>
        <taxon>Glossata</taxon>
        <taxon>Ditrysia</taxon>
        <taxon>Tineoidea</taxon>
        <taxon>Psychidae</taxon>
        <taxon>Oiketicinae</taxon>
        <taxon>Eumeta</taxon>
    </lineage>
</organism>
<protein>
    <submittedName>
        <fullName evidence="2">Uncharacterized protein</fullName>
    </submittedName>
</protein>
<dbReference type="EMBL" id="BGZK01001261">
    <property type="protein sequence ID" value="GBP75770.1"/>
    <property type="molecule type" value="Genomic_DNA"/>
</dbReference>
<reference evidence="2 3" key="1">
    <citation type="journal article" date="2019" name="Commun. Biol.">
        <title>The bagworm genome reveals a unique fibroin gene that provides high tensile strength.</title>
        <authorList>
            <person name="Kono N."/>
            <person name="Nakamura H."/>
            <person name="Ohtoshi R."/>
            <person name="Tomita M."/>
            <person name="Numata K."/>
            <person name="Arakawa K."/>
        </authorList>
    </citation>
    <scope>NUCLEOTIDE SEQUENCE [LARGE SCALE GENOMIC DNA]</scope>
</reference>
<proteinExistence type="predicted"/>
<dbReference type="AlphaFoldDB" id="A0A4C1YL18"/>
<sequence length="112" mass="13041">MFKEGWHSRTGQPTESVRHPPRYGSDERIRQTLKRFIHHWIRQCHRSLYRQMRARAPTPIPIVHARVVQDRRPSLRFAVLCHSLGGAWPKDNFVNEVEAATSATTNVSIMSQ</sequence>
<evidence type="ECO:0000313" key="3">
    <source>
        <dbReference type="Proteomes" id="UP000299102"/>
    </source>
</evidence>
<feature type="region of interest" description="Disordered" evidence="1">
    <location>
        <begin position="1"/>
        <end position="25"/>
    </location>
</feature>